<sequence>MRSLHLLIPAAAGGDLAAPYHDAEQAVWSEVVASYRCYPRVWASADEGAMLLAEEVDELWDEVRGNRVESARAEAVQAAAMAVRFIADLCECTGSAKRRCQAAAAVCRDLRGLVGPAHALVSTHEGFGFVRREYDTLWSAVTSGADVRIPAARVAAMAVRFIAEVGSPAIAFGRTR</sequence>
<gene>
    <name evidence="1" type="ORF">BKN37_13550</name>
</gene>
<dbReference type="AlphaFoldDB" id="A0A1S1NH30"/>
<comment type="caution">
    <text evidence="1">The sequence shown here is derived from an EMBL/GenBank/DDBJ whole genome shotgun (WGS) entry which is preliminary data.</text>
</comment>
<accession>A0A1S1NH30</accession>
<protein>
    <submittedName>
        <fullName evidence="1">Uncharacterized protein</fullName>
    </submittedName>
</protein>
<reference evidence="1 2" key="1">
    <citation type="submission" date="2016-10" db="EMBL/GenBank/DDBJ databases">
        <title>Genome sequence of Mycobacterium talmonii.</title>
        <authorList>
            <person name="Greninger A.L."/>
            <person name="Elliott B."/>
            <person name="Vasireddy S."/>
            <person name="Vasireddy R."/>
        </authorList>
    </citation>
    <scope>NUCLEOTIDE SEQUENCE [LARGE SCALE GENOMIC DNA]</scope>
    <source>
        <strain evidence="2">NE-TNMC-100812</strain>
    </source>
</reference>
<name>A0A1S1NH30_9MYCO</name>
<proteinExistence type="predicted"/>
<dbReference type="Proteomes" id="UP000179734">
    <property type="component" value="Unassembled WGS sequence"/>
</dbReference>
<dbReference type="EMBL" id="MLQM01000066">
    <property type="protein sequence ID" value="OHV03722.1"/>
    <property type="molecule type" value="Genomic_DNA"/>
</dbReference>
<evidence type="ECO:0000313" key="1">
    <source>
        <dbReference type="EMBL" id="OHV03722.1"/>
    </source>
</evidence>
<organism evidence="1 2">
    <name type="scientific">Mycobacterium talmoniae</name>
    <dbReference type="NCBI Taxonomy" id="1858794"/>
    <lineage>
        <taxon>Bacteria</taxon>
        <taxon>Bacillati</taxon>
        <taxon>Actinomycetota</taxon>
        <taxon>Actinomycetes</taxon>
        <taxon>Mycobacteriales</taxon>
        <taxon>Mycobacteriaceae</taxon>
        <taxon>Mycobacterium</taxon>
    </lineage>
</organism>
<dbReference type="RefSeq" id="WP_071026685.1">
    <property type="nucleotide sequence ID" value="NZ_MLQM01000066.1"/>
</dbReference>
<evidence type="ECO:0000313" key="2">
    <source>
        <dbReference type="Proteomes" id="UP000179734"/>
    </source>
</evidence>
<keyword evidence="2" id="KW-1185">Reference proteome</keyword>